<reference evidence="3" key="2">
    <citation type="submission" date="2020-09" db="EMBL/GenBank/DDBJ databases">
        <authorList>
            <person name="Sun Q."/>
            <person name="Kim S."/>
        </authorList>
    </citation>
    <scope>NUCLEOTIDE SEQUENCE</scope>
    <source>
        <strain evidence="3">KCTC 12711</strain>
    </source>
</reference>
<keyword evidence="1" id="KW-0732">Signal</keyword>
<dbReference type="Pfam" id="PF09994">
    <property type="entry name" value="T6SS_Tle1-like_cat"/>
    <property type="match status" value="1"/>
</dbReference>
<keyword evidence="4" id="KW-1185">Reference proteome</keyword>
<organism evidence="3 4">
    <name type="scientific">Arenicella chitinivorans</name>
    <dbReference type="NCBI Taxonomy" id="1329800"/>
    <lineage>
        <taxon>Bacteria</taxon>
        <taxon>Pseudomonadati</taxon>
        <taxon>Pseudomonadota</taxon>
        <taxon>Gammaproteobacteria</taxon>
        <taxon>Arenicellales</taxon>
        <taxon>Arenicellaceae</taxon>
        <taxon>Arenicella</taxon>
    </lineage>
</organism>
<feature type="domain" description="T6SS Phospholipase effector Tle1-like catalytic" evidence="2">
    <location>
        <begin position="34"/>
        <end position="392"/>
    </location>
</feature>
<feature type="signal peptide" evidence="1">
    <location>
        <begin position="1"/>
        <end position="21"/>
    </location>
</feature>
<feature type="chain" id="PRO_5037162818" description="T6SS Phospholipase effector Tle1-like catalytic domain-containing protein" evidence="1">
    <location>
        <begin position="22"/>
        <end position="554"/>
    </location>
</feature>
<dbReference type="RefSeq" id="WP_189402915.1">
    <property type="nucleotide sequence ID" value="NZ_BMXA01000009.1"/>
</dbReference>
<evidence type="ECO:0000313" key="3">
    <source>
        <dbReference type="EMBL" id="GHA21233.1"/>
    </source>
</evidence>
<accession>A0A918VSU6</accession>
<dbReference type="PANTHER" id="PTHR33840:SF1">
    <property type="entry name" value="TLE1 PHOSPHOLIPASE DOMAIN-CONTAINING PROTEIN"/>
    <property type="match status" value="1"/>
</dbReference>
<proteinExistence type="predicted"/>
<evidence type="ECO:0000259" key="2">
    <source>
        <dbReference type="Pfam" id="PF09994"/>
    </source>
</evidence>
<gene>
    <name evidence="3" type="ORF">GCM10008090_34020</name>
</gene>
<dbReference type="PANTHER" id="PTHR33840">
    <property type="match status" value="1"/>
</dbReference>
<sequence length="554" mass="64403">MQHKYTMCAFLIMMLASPLIAKSEEGSVSKYKAKRLVLCLDGTWNNPSMEKKHEDNFKIYKPTNVLKTCRAVLPVAKDGTIQITHYTTGVGGYRNYKGSWDTSVYLSDKILGGTRGAGYEKNVENALRFLHLNYQPGDEIYIFGFSRGAATARTVVRLIDWMGGIPKRRCGYWLPRLFDYYLASEGNGRFKEIDSAIEQEVILDQYDGNYRIILDKIEKENKRKVLIEDLPNWKNMDDHELDELFRTVEHESLSKLQGDAVEIEKKRNTFKSSLTRKRNLVEENTCKSESQDTMIDSSVEVKYLGLWDTVVELGSRKNKFYLSKTPPEKAKHVRHALAIDERRKNFKPWPFSDITNCTSCARLEQKWFAGVHTNVGGGYTKDGLANIALKWVHKGAKDRGLELDAKYTRFYEPYYPTDMLYDSKTLLYSLEWFQFWRSGVRSFDQELDYPNSTLDVHPSVFRRMSSCTTEYEDGRNKRKGPYRPKNLIKYLKNVKNLDQYLEEKYPVDSCDCIPEWTRSRIKQIVKGNEEGKCEVRPQCPTNKDEKRFNCFEGL</sequence>
<name>A0A918VSU6_9GAMM</name>
<protein>
    <recommendedName>
        <fullName evidence="2">T6SS Phospholipase effector Tle1-like catalytic domain-containing protein</fullName>
    </recommendedName>
</protein>
<comment type="caution">
    <text evidence="3">The sequence shown here is derived from an EMBL/GenBank/DDBJ whole genome shotgun (WGS) entry which is preliminary data.</text>
</comment>
<evidence type="ECO:0000256" key="1">
    <source>
        <dbReference type="SAM" id="SignalP"/>
    </source>
</evidence>
<reference evidence="3" key="1">
    <citation type="journal article" date="2014" name="Int. J. Syst. Evol. Microbiol.">
        <title>Complete genome sequence of Corynebacterium casei LMG S-19264T (=DSM 44701T), isolated from a smear-ripened cheese.</title>
        <authorList>
            <consortium name="US DOE Joint Genome Institute (JGI-PGF)"/>
            <person name="Walter F."/>
            <person name="Albersmeier A."/>
            <person name="Kalinowski J."/>
            <person name="Ruckert C."/>
        </authorList>
    </citation>
    <scope>NUCLEOTIDE SEQUENCE</scope>
    <source>
        <strain evidence="3">KCTC 12711</strain>
    </source>
</reference>
<evidence type="ECO:0000313" key="4">
    <source>
        <dbReference type="Proteomes" id="UP000614811"/>
    </source>
</evidence>
<dbReference type="EMBL" id="BMXA01000009">
    <property type="protein sequence ID" value="GHA21233.1"/>
    <property type="molecule type" value="Genomic_DNA"/>
</dbReference>
<dbReference type="InterPro" id="IPR018712">
    <property type="entry name" value="Tle1-like_cat"/>
</dbReference>
<dbReference type="Proteomes" id="UP000614811">
    <property type="component" value="Unassembled WGS sequence"/>
</dbReference>
<dbReference type="AlphaFoldDB" id="A0A918VSU6"/>